<sequence>MLELARYDGRQRLKGSLYLSVAMSLLAVTVVWIYPSFSGSFDDVDEEFLQAYPEGVIQLFDIRTMASLEGFLAFELYVFGWTILLGLYLAYLGAGTIADDVERGRMDVLLSMPISRARTVAEKFAALAVPIVVVNVVTPVVVFVAATLVGEPISAADLAALHALSVPYLFACGAIGLVASVAVDRVGIAQRLALGITFGLFMLESLLTGTDYEAVGAVAPMRYFDPNAVLLESSVDPVHAGILVAMTAVLVVASQRWFERSDIAS</sequence>
<dbReference type="GO" id="GO:0005886">
    <property type="term" value="C:plasma membrane"/>
    <property type="evidence" value="ECO:0007669"/>
    <property type="project" value="UniProtKB-SubCell"/>
</dbReference>
<dbReference type="AlphaFoldDB" id="A0A8J8GRQ4"/>
<dbReference type="Proteomes" id="UP000728647">
    <property type="component" value="Unassembled WGS sequence"/>
</dbReference>
<dbReference type="OrthoDB" id="204776at2157"/>
<protein>
    <submittedName>
        <fullName evidence="2">ABC transporter permease subunit</fullName>
    </submittedName>
</protein>
<evidence type="ECO:0000313" key="2">
    <source>
        <dbReference type="EMBL" id="NUB93264.1"/>
    </source>
</evidence>
<dbReference type="GO" id="GO:0140359">
    <property type="term" value="F:ABC-type transporter activity"/>
    <property type="evidence" value="ECO:0007669"/>
    <property type="project" value="InterPro"/>
</dbReference>
<organism evidence="2 3">
    <name type="scientific">Haloterrigena gelatinilytica</name>
    <dbReference type="NCBI Taxonomy" id="2741724"/>
    <lineage>
        <taxon>Archaea</taxon>
        <taxon>Methanobacteriati</taxon>
        <taxon>Methanobacteriota</taxon>
        <taxon>Stenosarchaea group</taxon>
        <taxon>Halobacteria</taxon>
        <taxon>Halobacteriales</taxon>
        <taxon>Natrialbaceae</taxon>
        <taxon>Haloterrigena</taxon>
    </lineage>
</organism>
<reference evidence="2" key="1">
    <citation type="submission" date="2020-06" db="EMBL/GenBank/DDBJ databases">
        <title>Haloterrigena sp. nov., an extremely halophilic archaeon isolated from a saline sediment.</title>
        <authorList>
            <person name="Liu B.-B."/>
        </authorList>
    </citation>
    <scope>NUCLEOTIDE SEQUENCE</scope>
    <source>
        <strain evidence="2">SYSU A121-1</strain>
    </source>
</reference>
<evidence type="ECO:0000256" key="1">
    <source>
        <dbReference type="SAM" id="Phobius"/>
    </source>
</evidence>
<keyword evidence="1" id="KW-0472">Membrane</keyword>
<feature type="transmembrane region" description="Helical" evidence="1">
    <location>
        <begin position="16"/>
        <end position="34"/>
    </location>
</feature>
<comment type="caution">
    <text evidence="2">The sequence shown here is derived from an EMBL/GenBank/DDBJ whole genome shotgun (WGS) entry which is preliminary data.</text>
</comment>
<proteinExistence type="predicted"/>
<accession>A0A8J8GRQ4</accession>
<name>A0A8J8GRQ4_9EURY</name>
<gene>
    <name evidence="2" type="ORF">HT576_19865</name>
</gene>
<feature type="transmembrane region" description="Helical" evidence="1">
    <location>
        <begin position="124"/>
        <end position="149"/>
    </location>
</feature>
<keyword evidence="1" id="KW-1133">Transmembrane helix</keyword>
<feature type="transmembrane region" description="Helical" evidence="1">
    <location>
        <begin position="161"/>
        <end position="183"/>
    </location>
</feature>
<dbReference type="Pfam" id="PF12679">
    <property type="entry name" value="ABC2_membrane_2"/>
    <property type="match status" value="1"/>
</dbReference>
<evidence type="ECO:0000313" key="3">
    <source>
        <dbReference type="Proteomes" id="UP000728647"/>
    </source>
</evidence>
<dbReference type="PANTHER" id="PTHR43471">
    <property type="entry name" value="ABC TRANSPORTER PERMEASE"/>
    <property type="match status" value="1"/>
</dbReference>
<dbReference type="EMBL" id="JABURA010000001">
    <property type="protein sequence ID" value="NUB93264.1"/>
    <property type="molecule type" value="Genomic_DNA"/>
</dbReference>
<keyword evidence="1" id="KW-0812">Transmembrane</keyword>
<feature type="transmembrane region" description="Helical" evidence="1">
    <location>
        <begin position="76"/>
        <end position="98"/>
    </location>
</feature>
<dbReference type="RefSeq" id="WP_174702903.1">
    <property type="nucleotide sequence ID" value="NZ_JABURA010000001.1"/>
</dbReference>